<dbReference type="PANTHER" id="PTHR21659:SF112">
    <property type="entry name" value="PROTEIN SNA2-RELATED"/>
    <property type="match status" value="1"/>
</dbReference>
<evidence type="ECO:0000256" key="1">
    <source>
        <dbReference type="ARBA" id="ARBA00004370"/>
    </source>
</evidence>
<reference evidence="7 8" key="1">
    <citation type="submission" date="2020-11" db="EMBL/GenBank/DDBJ databases">
        <title>Kefir isolates.</title>
        <authorList>
            <person name="Marcisauskas S."/>
            <person name="Kim Y."/>
            <person name="Blasche S."/>
        </authorList>
    </citation>
    <scope>NUCLEOTIDE SEQUENCE [LARGE SCALE GENOMIC DNA]</scope>
    <source>
        <strain evidence="7 8">KR</strain>
    </source>
</reference>
<evidence type="ECO:0000256" key="2">
    <source>
        <dbReference type="ARBA" id="ARBA00009530"/>
    </source>
</evidence>
<dbReference type="EMBL" id="PUHQ01000021">
    <property type="protein sequence ID" value="KAG0663205.1"/>
    <property type="molecule type" value="Genomic_DNA"/>
</dbReference>
<accession>A0A9P6W2X2</accession>
<keyword evidence="8" id="KW-1185">Reference proteome</keyword>
<comment type="caution">
    <text evidence="7">The sequence shown here is derived from an EMBL/GenBank/DDBJ whole genome shotgun (WGS) entry which is preliminary data.</text>
</comment>
<evidence type="ECO:0000256" key="4">
    <source>
        <dbReference type="ARBA" id="ARBA00022989"/>
    </source>
</evidence>
<keyword evidence="3 6" id="KW-0812">Transmembrane</keyword>
<sequence>MAYRKETSSGSDILLYVLAVFVPPLALALRMSSPEITGCDIIINVLLWILGWIPAVIHAWWKLGKAERARNRTVVYTTAPGPPRY</sequence>
<name>A0A9P6W2X2_RHOMI</name>
<organism evidence="7 8">
    <name type="scientific">Rhodotorula mucilaginosa</name>
    <name type="common">Yeast</name>
    <name type="synonym">Rhodotorula rubra</name>
    <dbReference type="NCBI Taxonomy" id="5537"/>
    <lineage>
        <taxon>Eukaryota</taxon>
        <taxon>Fungi</taxon>
        <taxon>Dikarya</taxon>
        <taxon>Basidiomycota</taxon>
        <taxon>Pucciniomycotina</taxon>
        <taxon>Microbotryomycetes</taxon>
        <taxon>Sporidiobolales</taxon>
        <taxon>Sporidiobolaceae</taxon>
        <taxon>Rhodotorula</taxon>
    </lineage>
</organism>
<evidence type="ECO:0000313" key="7">
    <source>
        <dbReference type="EMBL" id="KAG0663205.1"/>
    </source>
</evidence>
<feature type="transmembrane region" description="Helical" evidence="6">
    <location>
        <begin position="12"/>
        <end position="29"/>
    </location>
</feature>
<comment type="subcellular location">
    <subcellularLocation>
        <location evidence="1">Membrane</location>
    </subcellularLocation>
</comment>
<keyword evidence="5 6" id="KW-0472">Membrane</keyword>
<evidence type="ECO:0000256" key="6">
    <source>
        <dbReference type="SAM" id="Phobius"/>
    </source>
</evidence>
<gene>
    <name evidence="7" type="ORF">C6P46_002794</name>
</gene>
<evidence type="ECO:0000256" key="5">
    <source>
        <dbReference type="ARBA" id="ARBA00023136"/>
    </source>
</evidence>
<dbReference type="GO" id="GO:0016020">
    <property type="term" value="C:membrane"/>
    <property type="evidence" value="ECO:0007669"/>
    <property type="project" value="UniProtKB-SubCell"/>
</dbReference>
<protein>
    <recommendedName>
        <fullName evidence="9">Stress response RCI peptide</fullName>
    </recommendedName>
</protein>
<proteinExistence type="inferred from homology"/>
<keyword evidence="4 6" id="KW-1133">Transmembrane helix</keyword>
<dbReference type="Pfam" id="PF01679">
    <property type="entry name" value="Pmp3"/>
    <property type="match status" value="1"/>
</dbReference>
<dbReference type="AlphaFoldDB" id="A0A9P6W2X2"/>
<comment type="similarity">
    <text evidence="2">Belongs to the UPF0057 (PMP3) family.</text>
</comment>
<dbReference type="OrthoDB" id="2802411at2759"/>
<dbReference type="InterPro" id="IPR000612">
    <property type="entry name" value="PMP3"/>
</dbReference>
<evidence type="ECO:0000313" key="8">
    <source>
        <dbReference type="Proteomes" id="UP000777482"/>
    </source>
</evidence>
<feature type="transmembrane region" description="Helical" evidence="6">
    <location>
        <begin position="41"/>
        <end position="61"/>
    </location>
</feature>
<evidence type="ECO:0000256" key="3">
    <source>
        <dbReference type="ARBA" id="ARBA00022692"/>
    </source>
</evidence>
<evidence type="ECO:0008006" key="9">
    <source>
        <dbReference type="Google" id="ProtNLM"/>
    </source>
</evidence>
<dbReference type="PANTHER" id="PTHR21659">
    <property type="entry name" value="HYDROPHOBIC PROTEIN RCI2 LOW TEMPERATURE AND SALT RESPONSIVE PROTEIN LTI6 -RELATED"/>
    <property type="match status" value="1"/>
</dbReference>
<dbReference type="Proteomes" id="UP000777482">
    <property type="component" value="Unassembled WGS sequence"/>
</dbReference>